<keyword evidence="1" id="KW-0175">Coiled coil</keyword>
<accession>A0ABZ1AEV3</accession>
<organism evidence="3 4">
    <name type="scientific">Aromatoleum evansii</name>
    <name type="common">Azoarcus evansii</name>
    <dbReference type="NCBI Taxonomy" id="59406"/>
    <lineage>
        <taxon>Bacteria</taxon>
        <taxon>Pseudomonadati</taxon>
        <taxon>Pseudomonadota</taxon>
        <taxon>Betaproteobacteria</taxon>
        <taxon>Rhodocyclales</taxon>
        <taxon>Rhodocyclaceae</taxon>
        <taxon>Aromatoleum</taxon>
    </lineage>
</organism>
<feature type="transmembrane region" description="Helical" evidence="2">
    <location>
        <begin position="33"/>
        <end position="53"/>
    </location>
</feature>
<evidence type="ECO:0000313" key="3">
    <source>
        <dbReference type="EMBL" id="WRL44401.1"/>
    </source>
</evidence>
<sequence>MEPMKPSRRSPNHDLTRNEYALSPASRGVGRMAFVLGAMLVVVLVAVVGLRFFENNLAPTSYLSDVRAENLELRKELAKLRLELEVELATRSELERQVATLNEQLKQVGDELAFLKSAGARKPEK</sequence>
<reference evidence="3 4" key="1">
    <citation type="submission" date="2023-12" db="EMBL/GenBank/DDBJ databases">
        <title>A. evansii MAY27, complete genome.</title>
        <authorList>
            <person name="Wang Y."/>
        </authorList>
    </citation>
    <scope>NUCLEOTIDE SEQUENCE [LARGE SCALE GENOMIC DNA]</scope>
    <source>
        <strain evidence="3 4">MAY27</strain>
    </source>
</reference>
<proteinExistence type="predicted"/>
<evidence type="ECO:0000256" key="1">
    <source>
        <dbReference type="SAM" id="Coils"/>
    </source>
</evidence>
<evidence type="ECO:0000313" key="4">
    <source>
        <dbReference type="Proteomes" id="UP001626593"/>
    </source>
</evidence>
<gene>
    <name evidence="3" type="ORF">U5817_14420</name>
</gene>
<keyword evidence="2" id="KW-0812">Transmembrane</keyword>
<keyword evidence="2" id="KW-1133">Transmembrane helix</keyword>
<keyword evidence="4" id="KW-1185">Reference proteome</keyword>
<evidence type="ECO:0000256" key="2">
    <source>
        <dbReference type="SAM" id="Phobius"/>
    </source>
</evidence>
<name>A0ABZ1AEV3_AROEV</name>
<dbReference type="RefSeq" id="WP_407277795.1">
    <property type="nucleotide sequence ID" value="NZ_CP141259.1"/>
</dbReference>
<protein>
    <submittedName>
        <fullName evidence="3">Uncharacterized protein</fullName>
    </submittedName>
</protein>
<feature type="coiled-coil region" evidence="1">
    <location>
        <begin position="63"/>
        <end position="118"/>
    </location>
</feature>
<dbReference type="EMBL" id="CP141259">
    <property type="protein sequence ID" value="WRL44401.1"/>
    <property type="molecule type" value="Genomic_DNA"/>
</dbReference>
<dbReference type="Proteomes" id="UP001626593">
    <property type="component" value="Chromosome"/>
</dbReference>
<keyword evidence="2" id="KW-0472">Membrane</keyword>